<dbReference type="InterPro" id="IPR003709">
    <property type="entry name" value="VanY-like_core_dom"/>
</dbReference>
<dbReference type="AlphaFoldDB" id="A0A285X6F4"/>
<dbReference type="SUPFAM" id="SSF55166">
    <property type="entry name" value="Hedgehog/DD-peptidase"/>
    <property type="match status" value="1"/>
</dbReference>
<reference evidence="4" key="1">
    <citation type="submission" date="2017-09" db="EMBL/GenBank/DDBJ databases">
        <authorList>
            <person name="Varghese N."/>
            <person name="Submissions S."/>
        </authorList>
    </citation>
    <scope>NUCLEOTIDE SEQUENCE [LARGE SCALE GENOMIC DNA]</scope>
    <source>
        <strain evidence="4">CGMCC 1.12641</strain>
    </source>
</reference>
<proteinExistence type="predicted"/>
<dbReference type="Gene3D" id="3.30.1380.10">
    <property type="match status" value="1"/>
</dbReference>
<name>A0A285X6F4_9FLAO</name>
<evidence type="ECO:0000259" key="2">
    <source>
        <dbReference type="Pfam" id="PF02557"/>
    </source>
</evidence>
<keyword evidence="1" id="KW-0732">Signal</keyword>
<dbReference type="GO" id="GO:0004180">
    <property type="term" value="F:carboxypeptidase activity"/>
    <property type="evidence" value="ECO:0007669"/>
    <property type="project" value="UniProtKB-KW"/>
</dbReference>
<dbReference type="OrthoDB" id="9792074at2"/>
<gene>
    <name evidence="3" type="ORF">SAMN06296241_2411</name>
</gene>
<dbReference type="InterPro" id="IPR052179">
    <property type="entry name" value="DD-CPase-like"/>
</dbReference>
<keyword evidence="3" id="KW-0121">Carboxypeptidase</keyword>
<organism evidence="3 4">
    <name type="scientific">Salinimicrobium sediminis</name>
    <dbReference type="NCBI Taxonomy" id="1343891"/>
    <lineage>
        <taxon>Bacteria</taxon>
        <taxon>Pseudomonadati</taxon>
        <taxon>Bacteroidota</taxon>
        <taxon>Flavobacteriia</taxon>
        <taxon>Flavobacteriales</taxon>
        <taxon>Flavobacteriaceae</taxon>
        <taxon>Salinimicrobium</taxon>
    </lineage>
</organism>
<sequence>MIKRSCILILVLFSISAAAQEVIPIKNFLLGRFDYRNSSDFRKVEQQHSNKFLYLNTVAYNAFIEMFEAAKLDDISLQIVSGTRNFDEQKIIWERKWKKRDSLNPSGKVLSILEFSAMPGTSRHHWGTDIDINSLENSYFEEGRGKAEYEWLVKNAAKFGFYQVYTPQTSGRTGYREEKWHWSYLPLAAKYLEDYMSQVSYEEIKGFEGDEYASEVAIIPQYVNGIPQELQYQAFIARETKKLVHIETLEGK</sequence>
<feature type="domain" description="D-alanyl-D-alanine carboxypeptidase-like core" evidence="2">
    <location>
        <begin position="54"/>
        <end position="186"/>
    </location>
</feature>
<protein>
    <submittedName>
        <fullName evidence="3">D-alanyl-D-alanine carboxypeptidase</fullName>
    </submittedName>
</protein>
<keyword evidence="3" id="KW-0378">Hydrolase</keyword>
<dbReference type="EMBL" id="OCMF01000003">
    <property type="protein sequence ID" value="SOC80848.1"/>
    <property type="molecule type" value="Genomic_DNA"/>
</dbReference>
<dbReference type="GO" id="GO:0006508">
    <property type="term" value="P:proteolysis"/>
    <property type="evidence" value="ECO:0007669"/>
    <property type="project" value="InterPro"/>
</dbReference>
<dbReference type="PANTHER" id="PTHR34385:SF1">
    <property type="entry name" value="PEPTIDOGLYCAN L-ALANYL-D-GLUTAMATE ENDOPEPTIDASE CWLK"/>
    <property type="match status" value="1"/>
</dbReference>
<dbReference type="PANTHER" id="PTHR34385">
    <property type="entry name" value="D-ALANYL-D-ALANINE CARBOXYPEPTIDASE"/>
    <property type="match status" value="1"/>
</dbReference>
<evidence type="ECO:0000313" key="4">
    <source>
        <dbReference type="Proteomes" id="UP000219193"/>
    </source>
</evidence>
<dbReference type="Proteomes" id="UP000219193">
    <property type="component" value="Unassembled WGS sequence"/>
</dbReference>
<accession>A0A285X6F4</accession>
<dbReference type="Pfam" id="PF02557">
    <property type="entry name" value="VanY"/>
    <property type="match status" value="1"/>
</dbReference>
<dbReference type="RefSeq" id="WP_097056626.1">
    <property type="nucleotide sequence ID" value="NZ_OCMF01000003.1"/>
</dbReference>
<dbReference type="CDD" id="cd14847">
    <property type="entry name" value="DD-carboxypeptidase_like"/>
    <property type="match status" value="1"/>
</dbReference>
<keyword evidence="3" id="KW-0645">Protease</keyword>
<dbReference type="InterPro" id="IPR009045">
    <property type="entry name" value="Zn_M74/Hedgehog-like"/>
</dbReference>
<evidence type="ECO:0000313" key="3">
    <source>
        <dbReference type="EMBL" id="SOC80848.1"/>
    </source>
</evidence>
<evidence type="ECO:0000256" key="1">
    <source>
        <dbReference type="SAM" id="SignalP"/>
    </source>
</evidence>
<feature type="signal peptide" evidence="1">
    <location>
        <begin position="1"/>
        <end position="19"/>
    </location>
</feature>
<keyword evidence="4" id="KW-1185">Reference proteome</keyword>
<feature type="chain" id="PRO_5012244901" evidence="1">
    <location>
        <begin position="20"/>
        <end position="252"/>
    </location>
</feature>